<comment type="caution">
    <text evidence="1">The sequence shown here is derived from an EMBL/GenBank/DDBJ whole genome shotgun (WGS) entry which is preliminary data.</text>
</comment>
<evidence type="ECO:0000313" key="2">
    <source>
        <dbReference type="Proteomes" id="UP000452293"/>
    </source>
</evidence>
<dbReference type="Proteomes" id="UP000452293">
    <property type="component" value="Unassembled WGS sequence"/>
</dbReference>
<proteinExistence type="predicted"/>
<gene>
    <name evidence="1" type="ORF">GT718_13625</name>
</gene>
<sequence>MKKTKNYAMPYPEQDDYFNVEDFQDMMVSVDNLMKKLSDSGAQISSDAEHLYNQTKAQMDNIQKRMNAFTALRDGSTTGDAELKDIRVAYDGKEYGNAGEAVREQASDIHKALFGAGASIWSKAKSESTKYVAETKGICILNERFTAAGVVAKISRGTFAQNESTLNLDRECSAYIVEFEKNPGTVYMPSAETIKIVSTTKIIFEANGNARCWIPVEKGQYLAVDSTATAYTSESNHVPYMLYDQANKTLEFRGFGSAGSIEPVAPYSLALEYKLEYDMDDTGLVKQIDANREAAASLKEDLEGIAKKHVNLLENLQFYPGEFYTYESHNVSENSDFGRFELFNINANENYYFIDIFSSFSCVKYDDGSYSRIENTTTGFVSGIFKPTQNGVVAITGVRSSSSKNTLFTSSKEMYENKIYESYLSFSEKASDEVRKIMDYLPKTYYVEKDESGDFVKLSDAIVTATKYMDSVVYLGDGTWDLIEEFGSDFFNNATGGGAPRSPVRGLLLKNRIHIIDSSKSKIICNYTGDNAVIKKWFSVFNSDIYGFTLENITIEASNIRYIIHDERDSDTDSYINRYINCHFKFDNSDNDTPGRTAQCIGGGLGIDGYIDINGGVFESIDTTKTGHICVVSYHNSAGANAKNHISIKNTYLKALGYFRINSYGESTEITECEITNCSMGRSVLIGHETGGSNMNINVTQWNNEIR</sequence>
<evidence type="ECO:0008006" key="3">
    <source>
        <dbReference type="Google" id="ProtNLM"/>
    </source>
</evidence>
<keyword evidence="2" id="KW-1185">Reference proteome</keyword>
<name>A0ABW9X5Q5_9FIRM</name>
<organism evidence="1 2">
    <name type="scientific">Blautia massiliensis</name>
    <name type="common">ex Durand et al. 2017</name>
    <dbReference type="NCBI Taxonomy" id="1737424"/>
    <lineage>
        <taxon>Bacteria</taxon>
        <taxon>Bacillati</taxon>
        <taxon>Bacillota</taxon>
        <taxon>Clostridia</taxon>
        <taxon>Lachnospirales</taxon>
        <taxon>Lachnospiraceae</taxon>
        <taxon>Blautia</taxon>
    </lineage>
</organism>
<dbReference type="RefSeq" id="WP_129975725.1">
    <property type="nucleotide sequence ID" value="NZ_WWVV01000002.1"/>
</dbReference>
<reference evidence="1 2" key="1">
    <citation type="journal article" date="2019" name="Nat. Med.">
        <title>A library of human gut bacterial isolates paired with longitudinal multiomics data enables mechanistic microbiome research.</title>
        <authorList>
            <person name="Poyet M."/>
            <person name="Groussin M."/>
            <person name="Gibbons S.M."/>
            <person name="Avila-Pacheco J."/>
            <person name="Jiang X."/>
            <person name="Kearney S.M."/>
            <person name="Perrotta A.R."/>
            <person name="Berdy B."/>
            <person name="Zhao S."/>
            <person name="Lieberman T.D."/>
            <person name="Swanson P.K."/>
            <person name="Smith M."/>
            <person name="Roesemann S."/>
            <person name="Alexander J.E."/>
            <person name="Rich S.A."/>
            <person name="Livny J."/>
            <person name="Vlamakis H."/>
            <person name="Clish C."/>
            <person name="Bullock K."/>
            <person name="Deik A."/>
            <person name="Scott J."/>
            <person name="Pierce K.A."/>
            <person name="Xavier R.J."/>
            <person name="Alm E.J."/>
        </authorList>
    </citation>
    <scope>NUCLEOTIDE SEQUENCE [LARGE SCALE GENOMIC DNA]</scope>
    <source>
        <strain evidence="1 2">BIOML-A1</strain>
    </source>
</reference>
<protein>
    <recommendedName>
        <fullName evidence="3">Right handed beta helix domain-containing protein</fullName>
    </recommendedName>
</protein>
<evidence type="ECO:0000313" key="1">
    <source>
        <dbReference type="EMBL" id="MZL78375.1"/>
    </source>
</evidence>
<dbReference type="EMBL" id="WWVW01000027">
    <property type="protein sequence ID" value="MZL78375.1"/>
    <property type="molecule type" value="Genomic_DNA"/>
</dbReference>
<accession>A0ABW9X5Q5</accession>